<dbReference type="PANTHER" id="PTHR28243">
    <property type="entry name" value="AGL049CP"/>
    <property type="match status" value="1"/>
</dbReference>
<name>A0AAD6YBX4_9AGAR</name>
<comment type="caution">
    <text evidence="2">The sequence shown here is derived from an EMBL/GenBank/DDBJ whole genome shotgun (WGS) entry which is preliminary data.</text>
</comment>
<protein>
    <recommendedName>
        <fullName evidence="1">Pyridoxamine 5'-phosphate oxidase Alr4036 family FMN-binding domain-containing protein</fullName>
    </recommendedName>
</protein>
<reference evidence="2" key="1">
    <citation type="submission" date="2023-03" db="EMBL/GenBank/DDBJ databases">
        <title>Massive genome expansion in bonnet fungi (Mycena s.s.) driven by repeated elements and novel gene families across ecological guilds.</title>
        <authorList>
            <consortium name="Lawrence Berkeley National Laboratory"/>
            <person name="Harder C.B."/>
            <person name="Miyauchi S."/>
            <person name="Viragh M."/>
            <person name="Kuo A."/>
            <person name="Thoen E."/>
            <person name="Andreopoulos B."/>
            <person name="Lu D."/>
            <person name="Skrede I."/>
            <person name="Drula E."/>
            <person name="Henrissat B."/>
            <person name="Morin E."/>
            <person name="Kohler A."/>
            <person name="Barry K."/>
            <person name="LaButti K."/>
            <person name="Morin E."/>
            <person name="Salamov A."/>
            <person name="Lipzen A."/>
            <person name="Mereny Z."/>
            <person name="Hegedus B."/>
            <person name="Baldrian P."/>
            <person name="Stursova M."/>
            <person name="Weitz H."/>
            <person name="Taylor A."/>
            <person name="Grigoriev I.V."/>
            <person name="Nagy L.G."/>
            <person name="Martin F."/>
            <person name="Kauserud H."/>
        </authorList>
    </citation>
    <scope>NUCLEOTIDE SEQUENCE</scope>
    <source>
        <strain evidence="2">9144</strain>
    </source>
</reference>
<accession>A0AAD6YBX4</accession>
<evidence type="ECO:0000313" key="3">
    <source>
        <dbReference type="Proteomes" id="UP001219525"/>
    </source>
</evidence>
<evidence type="ECO:0000313" key="2">
    <source>
        <dbReference type="EMBL" id="KAJ7201397.1"/>
    </source>
</evidence>
<feature type="domain" description="Pyridoxamine 5'-phosphate oxidase Alr4036 family FMN-binding" evidence="1">
    <location>
        <begin position="4"/>
        <end position="99"/>
    </location>
</feature>
<dbReference type="Pfam" id="PF12766">
    <property type="entry name" value="Pyridox_oxase_2"/>
    <property type="match status" value="1"/>
</dbReference>
<dbReference type="GO" id="GO:0010181">
    <property type="term" value="F:FMN binding"/>
    <property type="evidence" value="ECO:0007669"/>
    <property type="project" value="InterPro"/>
</dbReference>
<gene>
    <name evidence="2" type="ORF">GGX14DRAFT_371377</name>
</gene>
<dbReference type="InterPro" id="IPR012349">
    <property type="entry name" value="Split_barrel_FMN-bd"/>
</dbReference>
<proteinExistence type="predicted"/>
<dbReference type="Gene3D" id="2.30.110.10">
    <property type="entry name" value="Electron Transport, Fmn-binding Protein, Chain A"/>
    <property type="match status" value="1"/>
</dbReference>
<organism evidence="2 3">
    <name type="scientific">Mycena pura</name>
    <dbReference type="NCBI Taxonomy" id="153505"/>
    <lineage>
        <taxon>Eukaryota</taxon>
        <taxon>Fungi</taxon>
        <taxon>Dikarya</taxon>
        <taxon>Basidiomycota</taxon>
        <taxon>Agaricomycotina</taxon>
        <taxon>Agaricomycetes</taxon>
        <taxon>Agaricomycetidae</taxon>
        <taxon>Agaricales</taxon>
        <taxon>Marasmiineae</taxon>
        <taxon>Mycenaceae</taxon>
        <taxon>Mycena</taxon>
    </lineage>
</organism>
<evidence type="ECO:0000259" key="1">
    <source>
        <dbReference type="Pfam" id="PF12766"/>
    </source>
</evidence>
<dbReference type="EMBL" id="JARJCW010000059">
    <property type="protein sequence ID" value="KAJ7201397.1"/>
    <property type="molecule type" value="Genomic_DNA"/>
</dbReference>
<dbReference type="InterPro" id="IPR024624">
    <property type="entry name" value="Pyridox_Oxase_Alr4036_FMN-bd"/>
</dbReference>
<dbReference type="Proteomes" id="UP001219525">
    <property type="component" value="Unassembled WGS sequence"/>
</dbReference>
<keyword evidence="3" id="KW-1185">Reference proteome</keyword>
<dbReference type="PANTHER" id="PTHR28243:SF1">
    <property type="entry name" value="PYRIDOXAMINE 5'-PHOSPHATE OXIDASE ALR4036 FAMILY FMN-BINDING DOMAIN-CONTAINING PROTEIN"/>
    <property type="match status" value="1"/>
</dbReference>
<dbReference type="SUPFAM" id="SSF50475">
    <property type="entry name" value="FMN-binding split barrel"/>
    <property type="match status" value="1"/>
</dbReference>
<sequence length="228" mass="26111">MVAPRWKAALDKALATYPKATVIQLASIDVNTSIPHVRSLIFRSFVSPTDDPSHPLLLATTDVRSPKTAQLIANPHVQVVWWIEGVQEQYRIAGRAHIVPAPKHSLYRQFMHNISQFSEGNLFDWDAKRIEVFKSMSAFMKASWCRPVPGSRLEGGQEEAKKWPVTLEDPKEGDEEGKRLWEMSLRNFALVVIEPQDIDYVELEPIPNRRTRFWRTAGGIWNEEELVP</sequence>
<dbReference type="AlphaFoldDB" id="A0AAD6YBX4"/>